<dbReference type="Gene3D" id="3.30.70.20">
    <property type="match status" value="2"/>
</dbReference>
<reference evidence="7" key="2">
    <citation type="submission" date="2021-09" db="EMBL/GenBank/DDBJ databases">
        <authorList>
            <person name="Gilroy R."/>
        </authorList>
    </citation>
    <scope>NUCLEOTIDE SEQUENCE</scope>
    <source>
        <strain evidence="7">ChiGjej2B2-7701</strain>
    </source>
</reference>
<evidence type="ECO:0000313" key="7">
    <source>
        <dbReference type="EMBL" id="HJG30767.1"/>
    </source>
</evidence>
<accession>A0A921IPK0</accession>
<evidence type="ECO:0000256" key="4">
    <source>
        <dbReference type="ARBA" id="ARBA00023004"/>
    </source>
</evidence>
<dbReference type="InterPro" id="IPR007160">
    <property type="entry name" value="DUF362"/>
</dbReference>
<dbReference type="Pfam" id="PF04015">
    <property type="entry name" value="DUF362"/>
    <property type="match status" value="1"/>
</dbReference>
<dbReference type="GO" id="GO:0051539">
    <property type="term" value="F:4 iron, 4 sulfur cluster binding"/>
    <property type="evidence" value="ECO:0007669"/>
    <property type="project" value="UniProtKB-KW"/>
</dbReference>
<evidence type="ECO:0000256" key="5">
    <source>
        <dbReference type="ARBA" id="ARBA00023014"/>
    </source>
</evidence>
<name>A0A921IPK0_9ACTN</name>
<protein>
    <submittedName>
        <fullName evidence="7">DUF362 domain-containing protein</fullName>
    </submittedName>
</protein>
<dbReference type="PANTHER" id="PTHR24960">
    <property type="entry name" value="PHOTOSYSTEM I IRON-SULFUR CENTER-RELATED"/>
    <property type="match status" value="1"/>
</dbReference>
<keyword evidence="5" id="KW-0411">Iron-sulfur</keyword>
<dbReference type="Pfam" id="PF12838">
    <property type="entry name" value="Fer4_7"/>
    <property type="match status" value="1"/>
</dbReference>
<comment type="cofactor">
    <cofactor evidence="1">
        <name>[4Fe-4S] cluster</name>
        <dbReference type="ChEBI" id="CHEBI:49883"/>
    </cofactor>
</comment>
<proteinExistence type="predicted"/>
<evidence type="ECO:0000259" key="6">
    <source>
        <dbReference type="PROSITE" id="PS51379"/>
    </source>
</evidence>
<dbReference type="AlphaFoldDB" id="A0A921IPK0"/>
<dbReference type="PROSITE" id="PS51379">
    <property type="entry name" value="4FE4S_FER_2"/>
    <property type="match status" value="2"/>
</dbReference>
<keyword evidence="2" id="KW-0004">4Fe-4S</keyword>
<evidence type="ECO:0000256" key="1">
    <source>
        <dbReference type="ARBA" id="ARBA00001966"/>
    </source>
</evidence>
<organism evidence="7 8">
    <name type="scientific">Collinsella ihumii</name>
    <dbReference type="NCBI Taxonomy" id="1720204"/>
    <lineage>
        <taxon>Bacteria</taxon>
        <taxon>Bacillati</taxon>
        <taxon>Actinomycetota</taxon>
        <taxon>Coriobacteriia</taxon>
        <taxon>Coriobacteriales</taxon>
        <taxon>Coriobacteriaceae</taxon>
        <taxon>Collinsella</taxon>
    </lineage>
</organism>
<sequence>MDTITEPSKVYFCDLRSHGRESQVDKLKRLIRRAGIDQIDFENKFVAIKIHFGELGNLSFLRPNYARAVADVVKELGGKPFLTDCNTLYVGSRKNALEHIDCAYQNGFTPYATGCHVIIADGLKGTDEALVPVKNGEYVKEAKIGRALMDADIVISLTHFKGHEQAGFGGAMKNLGMGGGSRAGKMEQHASGKPSVHTENCIGCRACERICAHGAITFEETRERELKSGKVVSVPVAHIDHDRCVGCGRCIGACNQDAIEPDYDQAVDVLNCKIAEYTQAVVQDRPNFHISLAIDISPNCDCHAENDTPIVPDLGMFASFDPVAIDQACIDMALAAPALPNTELTDMRDKLEAEGGIPERCEHDHFNMTHPDTNWRSCIEHAEKIGLGTSRYELITMK</sequence>
<dbReference type="SUPFAM" id="SSF54862">
    <property type="entry name" value="4Fe-4S ferredoxins"/>
    <property type="match status" value="1"/>
</dbReference>
<evidence type="ECO:0000256" key="3">
    <source>
        <dbReference type="ARBA" id="ARBA00022723"/>
    </source>
</evidence>
<dbReference type="PANTHER" id="PTHR24960:SF79">
    <property type="entry name" value="PHOTOSYSTEM I IRON-SULFUR CENTER"/>
    <property type="match status" value="1"/>
</dbReference>
<dbReference type="Proteomes" id="UP000746751">
    <property type="component" value="Unassembled WGS sequence"/>
</dbReference>
<feature type="domain" description="4Fe-4S ferredoxin-type" evidence="6">
    <location>
        <begin position="192"/>
        <end position="221"/>
    </location>
</feature>
<feature type="domain" description="4Fe-4S ferredoxin-type" evidence="6">
    <location>
        <begin position="235"/>
        <end position="264"/>
    </location>
</feature>
<keyword evidence="4" id="KW-0408">Iron</keyword>
<evidence type="ECO:0000256" key="2">
    <source>
        <dbReference type="ARBA" id="ARBA00022485"/>
    </source>
</evidence>
<dbReference type="InterPro" id="IPR017896">
    <property type="entry name" value="4Fe4S_Fe-S-bd"/>
</dbReference>
<dbReference type="EMBL" id="DYVF01000037">
    <property type="protein sequence ID" value="HJG30767.1"/>
    <property type="molecule type" value="Genomic_DNA"/>
</dbReference>
<reference evidence="7" key="1">
    <citation type="journal article" date="2021" name="PeerJ">
        <title>Extensive microbial diversity within the chicken gut microbiome revealed by metagenomics and culture.</title>
        <authorList>
            <person name="Gilroy R."/>
            <person name="Ravi A."/>
            <person name="Getino M."/>
            <person name="Pursley I."/>
            <person name="Horton D.L."/>
            <person name="Alikhan N.F."/>
            <person name="Baker D."/>
            <person name="Gharbi K."/>
            <person name="Hall N."/>
            <person name="Watson M."/>
            <person name="Adriaenssens E.M."/>
            <person name="Foster-Nyarko E."/>
            <person name="Jarju S."/>
            <person name="Secka A."/>
            <person name="Antonio M."/>
            <person name="Oren A."/>
            <person name="Chaudhuri R.R."/>
            <person name="La Ragione R."/>
            <person name="Hildebrand F."/>
            <person name="Pallen M.J."/>
        </authorList>
    </citation>
    <scope>NUCLEOTIDE SEQUENCE</scope>
    <source>
        <strain evidence="7">ChiGjej2B2-7701</strain>
    </source>
</reference>
<comment type="caution">
    <text evidence="7">The sequence shown here is derived from an EMBL/GenBank/DDBJ whole genome shotgun (WGS) entry which is preliminary data.</text>
</comment>
<keyword evidence="3" id="KW-0479">Metal-binding</keyword>
<dbReference type="InterPro" id="IPR050157">
    <property type="entry name" value="PSI_iron-sulfur_center"/>
</dbReference>
<gene>
    <name evidence="7" type="ORF">K8U80_05160</name>
</gene>
<evidence type="ECO:0000313" key="8">
    <source>
        <dbReference type="Proteomes" id="UP000746751"/>
    </source>
</evidence>
<dbReference type="GO" id="GO:0046872">
    <property type="term" value="F:metal ion binding"/>
    <property type="evidence" value="ECO:0007669"/>
    <property type="project" value="UniProtKB-KW"/>
</dbReference>